<evidence type="ECO:0008006" key="3">
    <source>
        <dbReference type="Google" id="ProtNLM"/>
    </source>
</evidence>
<evidence type="ECO:0000313" key="2">
    <source>
        <dbReference type="Proteomes" id="UP001428817"/>
    </source>
</evidence>
<name>A0ABP9Q3L5_9PSEU</name>
<organism evidence="1 2">
    <name type="scientific">Pseudonocardia eucalypti</name>
    <dbReference type="NCBI Taxonomy" id="648755"/>
    <lineage>
        <taxon>Bacteria</taxon>
        <taxon>Bacillati</taxon>
        <taxon>Actinomycetota</taxon>
        <taxon>Actinomycetes</taxon>
        <taxon>Pseudonocardiales</taxon>
        <taxon>Pseudonocardiaceae</taxon>
        <taxon>Pseudonocardia</taxon>
    </lineage>
</organism>
<sequence length="216" mass="23557">MNWAIVGHSGEPAAGQAVRGYSFGFVDLHEARAVAERFVGPLGRRWLHVQAVARRAEELASAVPVEQRPVLVAAAWLHAIGYSPRLCHTGFHPLDGARYLRAEGWPPVVVSLVAHHSGARFEAAERGLAHTLLAEFPYEESPLHDALTAADLTTGPGGEQMTYEERISDILARYAPQHPVRRAVLRAGPVLAVAGGRLVHNLWAITLPTWLSPNTW</sequence>
<proteinExistence type="predicted"/>
<comment type="caution">
    <text evidence="1">The sequence shown here is derived from an EMBL/GenBank/DDBJ whole genome shotgun (WGS) entry which is preliminary data.</text>
</comment>
<dbReference type="Gene3D" id="1.10.3210.10">
    <property type="entry name" value="Hypothetical protein af1432"/>
    <property type="match status" value="1"/>
</dbReference>
<gene>
    <name evidence="1" type="ORF">GCM10023321_32000</name>
</gene>
<dbReference type="EMBL" id="BAABJP010000011">
    <property type="protein sequence ID" value="GAA5156367.1"/>
    <property type="molecule type" value="Genomic_DNA"/>
</dbReference>
<protein>
    <recommendedName>
        <fullName evidence="3">HD domain-containing protein</fullName>
    </recommendedName>
</protein>
<accession>A0ABP9Q3L5</accession>
<dbReference type="Proteomes" id="UP001428817">
    <property type="component" value="Unassembled WGS sequence"/>
</dbReference>
<dbReference type="SUPFAM" id="SSF109604">
    <property type="entry name" value="HD-domain/PDEase-like"/>
    <property type="match status" value="1"/>
</dbReference>
<evidence type="ECO:0000313" key="1">
    <source>
        <dbReference type="EMBL" id="GAA5156367.1"/>
    </source>
</evidence>
<reference evidence="2" key="1">
    <citation type="journal article" date="2019" name="Int. J. Syst. Evol. Microbiol.">
        <title>The Global Catalogue of Microorganisms (GCM) 10K type strain sequencing project: providing services to taxonomists for standard genome sequencing and annotation.</title>
        <authorList>
            <consortium name="The Broad Institute Genomics Platform"/>
            <consortium name="The Broad Institute Genome Sequencing Center for Infectious Disease"/>
            <person name="Wu L."/>
            <person name="Ma J."/>
        </authorList>
    </citation>
    <scope>NUCLEOTIDE SEQUENCE [LARGE SCALE GENOMIC DNA]</scope>
    <source>
        <strain evidence="2">JCM 18303</strain>
    </source>
</reference>
<keyword evidence="2" id="KW-1185">Reference proteome</keyword>
<dbReference type="RefSeq" id="WP_345702857.1">
    <property type="nucleotide sequence ID" value="NZ_BAABJP010000011.1"/>
</dbReference>